<evidence type="ECO:0000259" key="10">
    <source>
        <dbReference type="PROSITE" id="PS51755"/>
    </source>
</evidence>
<accession>A0A1G8PEB8</accession>
<gene>
    <name evidence="11" type="ORF">SAMN05216192_109159</name>
</gene>
<dbReference type="InterPro" id="IPR039420">
    <property type="entry name" value="WalR-like"/>
</dbReference>
<dbReference type="CDD" id="cd00383">
    <property type="entry name" value="trans_reg_C"/>
    <property type="match status" value="1"/>
</dbReference>
<dbReference type="SMART" id="SM00448">
    <property type="entry name" value="REC"/>
    <property type="match status" value="1"/>
</dbReference>
<dbReference type="GO" id="GO:0005829">
    <property type="term" value="C:cytosol"/>
    <property type="evidence" value="ECO:0007669"/>
    <property type="project" value="TreeGrafter"/>
</dbReference>
<evidence type="ECO:0000256" key="8">
    <source>
        <dbReference type="PROSITE-ProRule" id="PRU01091"/>
    </source>
</evidence>
<dbReference type="Pfam" id="PF00486">
    <property type="entry name" value="Trans_reg_C"/>
    <property type="match status" value="1"/>
</dbReference>
<name>A0A1G8PEB8_9BACL</name>
<dbReference type="Pfam" id="PF00072">
    <property type="entry name" value="Response_reg"/>
    <property type="match status" value="1"/>
</dbReference>
<keyword evidence="5 8" id="KW-0238">DNA-binding</keyword>
<dbReference type="PROSITE" id="PS50110">
    <property type="entry name" value="RESPONSE_REGULATORY"/>
    <property type="match status" value="1"/>
</dbReference>
<evidence type="ECO:0000259" key="9">
    <source>
        <dbReference type="PROSITE" id="PS50110"/>
    </source>
</evidence>
<dbReference type="Gene3D" id="3.40.50.2300">
    <property type="match status" value="1"/>
</dbReference>
<evidence type="ECO:0000256" key="4">
    <source>
        <dbReference type="ARBA" id="ARBA00023015"/>
    </source>
</evidence>
<protein>
    <submittedName>
        <fullName evidence="11">DNA-binding response regulator, OmpR family, contains REC and winged-helix (WHTH) domain</fullName>
    </submittedName>
</protein>
<evidence type="ECO:0000256" key="6">
    <source>
        <dbReference type="ARBA" id="ARBA00023163"/>
    </source>
</evidence>
<keyword evidence="6" id="KW-0804">Transcription</keyword>
<dbReference type="EMBL" id="FNDX01000009">
    <property type="protein sequence ID" value="SDI90090.1"/>
    <property type="molecule type" value="Genomic_DNA"/>
</dbReference>
<evidence type="ECO:0000313" key="12">
    <source>
        <dbReference type="Proteomes" id="UP000199050"/>
    </source>
</evidence>
<dbReference type="FunFam" id="1.10.10.10:FF:000018">
    <property type="entry name" value="DNA-binding response regulator ResD"/>
    <property type="match status" value="1"/>
</dbReference>
<feature type="modified residue" description="4-aspartylphosphate" evidence="7">
    <location>
        <position position="52"/>
    </location>
</feature>
<dbReference type="GO" id="GO:0000156">
    <property type="term" value="F:phosphorelay response regulator activity"/>
    <property type="evidence" value="ECO:0007669"/>
    <property type="project" value="TreeGrafter"/>
</dbReference>
<dbReference type="PANTHER" id="PTHR48111">
    <property type="entry name" value="REGULATOR OF RPOS"/>
    <property type="match status" value="1"/>
</dbReference>
<dbReference type="STRING" id="1174501.SAMN05216192_109159"/>
<evidence type="ECO:0000256" key="3">
    <source>
        <dbReference type="ARBA" id="ARBA00023012"/>
    </source>
</evidence>
<dbReference type="Proteomes" id="UP000199050">
    <property type="component" value="Unassembled WGS sequence"/>
</dbReference>
<reference evidence="12" key="1">
    <citation type="submission" date="2016-10" db="EMBL/GenBank/DDBJ databases">
        <authorList>
            <person name="Varghese N."/>
            <person name="Submissions S."/>
        </authorList>
    </citation>
    <scope>NUCLEOTIDE SEQUENCE [LARGE SCALE GENOMIC DNA]</scope>
    <source>
        <strain evidence="12">CGMCC 1.11012</strain>
    </source>
</reference>
<feature type="domain" description="OmpR/PhoB-type" evidence="10">
    <location>
        <begin position="126"/>
        <end position="225"/>
    </location>
</feature>
<dbReference type="CDD" id="cd17574">
    <property type="entry name" value="REC_OmpR"/>
    <property type="match status" value="1"/>
</dbReference>
<feature type="DNA-binding region" description="OmpR/PhoB-type" evidence="8">
    <location>
        <begin position="126"/>
        <end position="225"/>
    </location>
</feature>
<evidence type="ECO:0000256" key="1">
    <source>
        <dbReference type="ARBA" id="ARBA00004496"/>
    </source>
</evidence>
<dbReference type="InterPro" id="IPR001867">
    <property type="entry name" value="OmpR/PhoB-type_DNA-bd"/>
</dbReference>
<dbReference type="InterPro" id="IPR001789">
    <property type="entry name" value="Sig_transdc_resp-reg_receiver"/>
</dbReference>
<dbReference type="SMART" id="SM00862">
    <property type="entry name" value="Trans_reg_C"/>
    <property type="match status" value="1"/>
</dbReference>
<dbReference type="PROSITE" id="PS51755">
    <property type="entry name" value="OMPR_PHOB"/>
    <property type="match status" value="1"/>
</dbReference>
<evidence type="ECO:0000256" key="2">
    <source>
        <dbReference type="ARBA" id="ARBA00022553"/>
    </source>
</evidence>
<evidence type="ECO:0000256" key="5">
    <source>
        <dbReference type="ARBA" id="ARBA00023125"/>
    </source>
</evidence>
<dbReference type="InterPro" id="IPR011006">
    <property type="entry name" value="CheY-like_superfamily"/>
</dbReference>
<sequence>MADILVIEDNLELSAVIRDFLEAEGYSVASASSAEEGLELLDSQAVKLLLLDIMLPGIDGFAVCRLAREKYNLPILIMSARHGDDNKIIGLELGADDYLEKPFTIQLLIAKVKAHMRRSYEMNDNRQLLTDGDLLVNRSSMQVFLAEAPVSMTMKEYELLVLLLNNRGKALRKEWLFGQVWGADSFSEPSTLTVHINKLREKIELNPKQPKRIVTVWGVGYKYEAV</sequence>
<dbReference type="PANTHER" id="PTHR48111:SF40">
    <property type="entry name" value="PHOSPHATE REGULON TRANSCRIPTIONAL REGULATORY PROTEIN PHOB"/>
    <property type="match status" value="1"/>
</dbReference>
<dbReference type="GO" id="GO:0032993">
    <property type="term" value="C:protein-DNA complex"/>
    <property type="evidence" value="ECO:0007669"/>
    <property type="project" value="TreeGrafter"/>
</dbReference>
<dbReference type="OrthoDB" id="9790442at2"/>
<organism evidence="11 12">
    <name type="scientific">Paenibacillus typhae</name>
    <dbReference type="NCBI Taxonomy" id="1174501"/>
    <lineage>
        <taxon>Bacteria</taxon>
        <taxon>Bacillati</taxon>
        <taxon>Bacillota</taxon>
        <taxon>Bacilli</taxon>
        <taxon>Bacillales</taxon>
        <taxon>Paenibacillaceae</taxon>
        <taxon>Paenibacillus</taxon>
    </lineage>
</organism>
<comment type="subcellular location">
    <subcellularLocation>
        <location evidence="1">Cytoplasm</location>
    </subcellularLocation>
</comment>
<proteinExistence type="predicted"/>
<dbReference type="Gene3D" id="1.10.10.10">
    <property type="entry name" value="Winged helix-like DNA-binding domain superfamily/Winged helix DNA-binding domain"/>
    <property type="match status" value="1"/>
</dbReference>
<dbReference type="Gene3D" id="6.10.250.690">
    <property type="match status" value="1"/>
</dbReference>
<keyword evidence="12" id="KW-1185">Reference proteome</keyword>
<keyword evidence="4" id="KW-0805">Transcription regulation</keyword>
<dbReference type="SUPFAM" id="SSF52172">
    <property type="entry name" value="CheY-like"/>
    <property type="match status" value="1"/>
</dbReference>
<feature type="domain" description="Response regulatory" evidence="9">
    <location>
        <begin position="3"/>
        <end position="116"/>
    </location>
</feature>
<keyword evidence="2 7" id="KW-0597">Phosphoprotein</keyword>
<evidence type="ECO:0000313" key="11">
    <source>
        <dbReference type="EMBL" id="SDI90090.1"/>
    </source>
</evidence>
<dbReference type="GO" id="GO:0006355">
    <property type="term" value="P:regulation of DNA-templated transcription"/>
    <property type="evidence" value="ECO:0007669"/>
    <property type="project" value="InterPro"/>
</dbReference>
<evidence type="ECO:0000256" key="7">
    <source>
        <dbReference type="PROSITE-ProRule" id="PRU00169"/>
    </source>
</evidence>
<dbReference type="AlphaFoldDB" id="A0A1G8PEB8"/>
<dbReference type="InterPro" id="IPR036388">
    <property type="entry name" value="WH-like_DNA-bd_sf"/>
</dbReference>
<keyword evidence="3" id="KW-0902">Two-component regulatory system</keyword>
<dbReference type="GO" id="GO:0000976">
    <property type="term" value="F:transcription cis-regulatory region binding"/>
    <property type="evidence" value="ECO:0007669"/>
    <property type="project" value="TreeGrafter"/>
</dbReference>
<dbReference type="RefSeq" id="WP_090714127.1">
    <property type="nucleotide sequence ID" value="NZ_FNDX01000009.1"/>
</dbReference>